<dbReference type="InterPro" id="IPR011009">
    <property type="entry name" value="Kinase-like_dom_sf"/>
</dbReference>
<dbReference type="Gene3D" id="1.10.510.10">
    <property type="entry name" value="Transferase(Phosphotransferase) domain 1"/>
    <property type="match status" value="1"/>
</dbReference>
<dbReference type="InterPro" id="IPR053215">
    <property type="entry name" value="TKL_Ser/Thr_kinase"/>
</dbReference>
<dbReference type="Pfam" id="PF07714">
    <property type="entry name" value="PK_Tyr_Ser-Thr"/>
    <property type="match status" value="1"/>
</dbReference>
<dbReference type="InterPro" id="IPR001245">
    <property type="entry name" value="Ser-Thr/Tyr_kinase_cat_dom"/>
</dbReference>
<dbReference type="PANTHER" id="PTHR45756">
    <property type="entry name" value="PALMITOYLTRANSFERASE"/>
    <property type="match status" value="1"/>
</dbReference>
<organism evidence="2 3">
    <name type="scientific">Rhizophagus clarus</name>
    <dbReference type="NCBI Taxonomy" id="94130"/>
    <lineage>
        <taxon>Eukaryota</taxon>
        <taxon>Fungi</taxon>
        <taxon>Fungi incertae sedis</taxon>
        <taxon>Mucoromycota</taxon>
        <taxon>Glomeromycotina</taxon>
        <taxon>Glomeromycetes</taxon>
        <taxon>Glomerales</taxon>
        <taxon>Glomeraceae</taxon>
        <taxon>Rhizophagus</taxon>
    </lineage>
</organism>
<dbReference type="InterPro" id="IPR000719">
    <property type="entry name" value="Prot_kinase_dom"/>
</dbReference>
<dbReference type="GO" id="GO:0004672">
    <property type="term" value="F:protein kinase activity"/>
    <property type="evidence" value="ECO:0007669"/>
    <property type="project" value="InterPro"/>
</dbReference>
<accession>A0A2Z6S2R5</accession>
<evidence type="ECO:0000313" key="3">
    <source>
        <dbReference type="Proteomes" id="UP000247702"/>
    </source>
</evidence>
<dbReference type="PANTHER" id="PTHR45756:SF1">
    <property type="entry name" value="PROTEIN KINASE DOMAIN CONTAINING PROTEIN"/>
    <property type="match status" value="1"/>
</dbReference>
<dbReference type="SUPFAM" id="SSF56112">
    <property type="entry name" value="Protein kinase-like (PK-like)"/>
    <property type="match status" value="1"/>
</dbReference>
<dbReference type="PROSITE" id="PS50011">
    <property type="entry name" value="PROTEIN_KINASE_DOM"/>
    <property type="match status" value="1"/>
</dbReference>
<sequence>MFLFSNNLKTKYKFKAIFSKKLRYKINRYGLCPNCKIPNRLPKWCENCNSNGSEKILEKLKIEMNEFLNLKTQYKFKVIFSKSLRKQIKTRGVCSYCKKPNTGFAWCDKCDPGRFLKEGKTSGNPEIDKFIHEAQLKTSTFEDNFYNIEWIPYDRFQDIKQIGRGGFADIFSAIWLDGKPNRLSKSKKLPVHFTVVLKKLKTSDVQAFINEIKILNECSNNIFLTKFYGITKDPQKEGYIMVMEHANEGDLRFFLKKNFSNLKWKEKLHILSEIAMNLDTIHKTNYIHKDLHCGNILQFRVDAKNTNKFQTKITDLGNAQLISSSRFSNASYVCGILPYIAPEVLNGMPYTFESDIYSFGIIMIEITTGRQPYNNVPHDENLALRICNGLRPRVAKGTPQCYIDLVNQCLDAIPENRPKANELSNLILEWIYCKKGDPNLYSFEMHKEFIEADEFFPQGEIIMPPEEIYISRHMRFTNLPEPRNSIRVQVENFEVSNPELIEHLFNAEVQKRDQDVIEIAEAL</sequence>
<dbReference type="AlphaFoldDB" id="A0A2Z6S2R5"/>
<comment type="caution">
    <text evidence="2">The sequence shown here is derived from an EMBL/GenBank/DDBJ whole genome shotgun (WGS) entry which is preliminary data.</text>
</comment>
<evidence type="ECO:0000313" key="2">
    <source>
        <dbReference type="EMBL" id="GBC09544.1"/>
    </source>
</evidence>
<reference evidence="2 3" key="1">
    <citation type="submission" date="2017-11" db="EMBL/GenBank/DDBJ databases">
        <title>The genome of Rhizophagus clarus HR1 reveals common genetic basis of auxotrophy among arbuscular mycorrhizal fungi.</title>
        <authorList>
            <person name="Kobayashi Y."/>
        </authorList>
    </citation>
    <scope>NUCLEOTIDE SEQUENCE [LARGE SCALE GENOMIC DNA]</scope>
    <source>
        <strain evidence="2 3">HR1</strain>
    </source>
</reference>
<proteinExistence type="predicted"/>
<gene>
    <name evidence="2" type="ORF">RclHR1_08970004</name>
</gene>
<keyword evidence="3" id="KW-1185">Reference proteome</keyword>
<dbReference type="Proteomes" id="UP000247702">
    <property type="component" value="Unassembled WGS sequence"/>
</dbReference>
<name>A0A2Z6S2R5_9GLOM</name>
<evidence type="ECO:0000259" key="1">
    <source>
        <dbReference type="PROSITE" id="PS50011"/>
    </source>
</evidence>
<feature type="domain" description="Protein kinase" evidence="1">
    <location>
        <begin position="156"/>
        <end position="431"/>
    </location>
</feature>
<dbReference type="GO" id="GO:0005524">
    <property type="term" value="F:ATP binding"/>
    <property type="evidence" value="ECO:0007669"/>
    <property type="project" value="InterPro"/>
</dbReference>
<protein>
    <recommendedName>
        <fullName evidence="1">Protein kinase domain-containing protein</fullName>
    </recommendedName>
</protein>
<dbReference type="EMBL" id="BEXD01004311">
    <property type="protein sequence ID" value="GBC09544.1"/>
    <property type="molecule type" value="Genomic_DNA"/>
</dbReference>